<evidence type="ECO:0000256" key="2">
    <source>
        <dbReference type="ARBA" id="ARBA00022448"/>
    </source>
</evidence>
<dbReference type="Gene3D" id="2.170.130.10">
    <property type="entry name" value="TonB-dependent receptor, plug domain"/>
    <property type="match status" value="1"/>
</dbReference>
<dbReference type="PROSITE" id="PS52016">
    <property type="entry name" value="TONB_DEPENDENT_REC_3"/>
    <property type="match status" value="1"/>
</dbReference>
<dbReference type="PANTHER" id="PTHR30069">
    <property type="entry name" value="TONB-DEPENDENT OUTER MEMBRANE RECEPTOR"/>
    <property type="match status" value="1"/>
</dbReference>
<dbReference type="GO" id="GO:0009279">
    <property type="term" value="C:cell outer membrane"/>
    <property type="evidence" value="ECO:0007669"/>
    <property type="project" value="UniProtKB-SubCell"/>
</dbReference>
<dbReference type="Gene3D" id="2.40.170.20">
    <property type="entry name" value="TonB-dependent receptor, beta-barrel domain"/>
    <property type="match status" value="1"/>
</dbReference>
<feature type="chain" id="PRO_5041421942" evidence="12">
    <location>
        <begin position="26"/>
        <end position="686"/>
    </location>
</feature>
<dbReference type="Pfam" id="PF00593">
    <property type="entry name" value="TonB_dep_Rec_b-barrel"/>
    <property type="match status" value="1"/>
</dbReference>
<dbReference type="GO" id="GO:0015344">
    <property type="term" value="F:siderophore uptake transmembrane transporter activity"/>
    <property type="evidence" value="ECO:0007669"/>
    <property type="project" value="TreeGrafter"/>
</dbReference>
<evidence type="ECO:0000313" key="16">
    <source>
        <dbReference type="Proteomes" id="UP001165427"/>
    </source>
</evidence>
<keyword evidence="2 10" id="KW-0813">Transport</keyword>
<evidence type="ECO:0000256" key="3">
    <source>
        <dbReference type="ARBA" id="ARBA00022452"/>
    </source>
</evidence>
<sequence>MPKRHLWIVAFVLIVLILAPPAAPAADAPPVALDDIVVSARGVESRISDTPGGIGLVDAEDVHRDQPIGIADALRRIPGVTISPDSPWGAEVNIRGLGRGRVVFLIDGCRVNTATDLNAQFGLIDPAEIERIEVLKGPVSALYGSGAIGGVVNVITRKGRFSDTTEAGGTVTSVYKSNPDGFGTHAGLMLNNPRFWVYGSGNLRDYDSYKDGTGTVIPNSRFKDYGGALKAGFKWNPLNHTQIQYQHHEGAEIGIPGTGEASLPAVADVTYPRTSRKLIDLTHSFTPARGAWEGSVVNLFHQEIDRNVRVDRLPAAGPITSIHPSAHHRTRGFKWFNSIRGGDHRLSIGADIWQWAITSERTRRFANGTVGIDQPVADAKQLSAGLFLEDHWRLGDTLALNAGGRIDLIRAESEAHYVWLQPPQAGAPNPLKRPADEYEDTSWDAHLGLTWRFLPDWSMTFLGASSYRAPDLMERFKYIHLGSYEVYGSPDLDPERSLFFEYGLHYIRPRLVMGLGAFWNRVDDLIVELPVAADRREMANVAEARIYGAEASVQWRFMPLWSAYATAAYTVGRNRTEDRDLADIPPLNGVAGIRRDAAIGLNGHLEMAWASRQSKVGPAEHETPGWQTLNAGLAYRFQWAGTVQELGLAAHNLLDATYREHLSTGRKPALLNAPGRSVLATWRMTF</sequence>
<evidence type="ECO:0000256" key="12">
    <source>
        <dbReference type="SAM" id="SignalP"/>
    </source>
</evidence>
<evidence type="ECO:0000256" key="9">
    <source>
        <dbReference type="ARBA" id="ARBA00023237"/>
    </source>
</evidence>
<feature type="domain" description="TonB-dependent receptor plug" evidence="14">
    <location>
        <begin position="47"/>
        <end position="151"/>
    </location>
</feature>
<keyword evidence="16" id="KW-1185">Reference proteome</keyword>
<keyword evidence="9 10" id="KW-0998">Cell outer membrane</keyword>
<keyword evidence="5 12" id="KW-0732">Signal</keyword>
<dbReference type="PANTHER" id="PTHR30069:SF29">
    <property type="entry name" value="HEMOGLOBIN AND HEMOGLOBIN-HAPTOGLOBIN-BINDING PROTEIN 1-RELATED"/>
    <property type="match status" value="1"/>
</dbReference>
<evidence type="ECO:0000256" key="1">
    <source>
        <dbReference type="ARBA" id="ARBA00004571"/>
    </source>
</evidence>
<dbReference type="Pfam" id="PF07715">
    <property type="entry name" value="Plug"/>
    <property type="match status" value="1"/>
</dbReference>
<keyword evidence="6 11" id="KW-0798">TonB box</keyword>
<comment type="subcellular location">
    <subcellularLocation>
        <location evidence="1 10">Cell outer membrane</location>
        <topology evidence="1 10">Multi-pass membrane protein</topology>
    </subcellularLocation>
</comment>
<evidence type="ECO:0000256" key="5">
    <source>
        <dbReference type="ARBA" id="ARBA00022729"/>
    </source>
</evidence>
<dbReference type="CDD" id="cd01347">
    <property type="entry name" value="ligand_gated_channel"/>
    <property type="match status" value="1"/>
</dbReference>
<dbReference type="RefSeq" id="WP_246903244.1">
    <property type="nucleotide sequence ID" value="NZ_JALJRB010000003.1"/>
</dbReference>
<protein>
    <submittedName>
        <fullName evidence="15">TonB-dependent receptor</fullName>
    </submittedName>
</protein>
<evidence type="ECO:0000259" key="13">
    <source>
        <dbReference type="Pfam" id="PF00593"/>
    </source>
</evidence>
<evidence type="ECO:0000256" key="6">
    <source>
        <dbReference type="ARBA" id="ARBA00023077"/>
    </source>
</evidence>
<dbReference type="GO" id="GO:0044718">
    <property type="term" value="P:siderophore transmembrane transport"/>
    <property type="evidence" value="ECO:0007669"/>
    <property type="project" value="TreeGrafter"/>
</dbReference>
<proteinExistence type="inferred from homology"/>
<accession>A0AA41UHL9</accession>
<dbReference type="InterPro" id="IPR012910">
    <property type="entry name" value="Plug_dom"/>
</dbReference>
<keyword evidence="4 10" id="KW-0812">Transmembrane</keyword>
<comment type="similarity">
    <text evidence="10 11">Belongs to the TonB-dependent receptor family.</text>
</comment>
<comment type="caution">
    <text evidence="15">The sequence shown here is derived from an EMBL/GenBank/DDBJ whole genome shotgun (WGS) entry which is preliminary data.</text>
</comment>
<evidence type="ECO:0000256" key="11">
    <source>
        <dbReference type="RuleBase" id="RU003357"/>
    </source>
</evidence>
<dbReference type="SUPFAM" id="SSF56935">
    <property type="entry name" value="Porins"/>
    <property type="match status" value="1"/>
</dbReference>
<feature type="domain" description="TonB-dependent receptor-like beta-barrel" evidence="13">
    <location>
        <begin position="208"/>
        <end position="653"/>
    </location>
</feature>
<keyword evidence="3 10" id="KW-1134">Transmembrane beta strand</keyword>
<organism evidence="15 16">
    <name type="scientific">Desulfatitalea alkaliphila</name>
    <dbReference type="NCBI Taxonomy" id="2929485"/>
    <lineage>
        <taxon>Bacteria</taxon>
        <taxon>Pseudomonadati</taxon>
        <taxon>Thermodesulfobacteriota</taxon>
        <taxon>Desulfobacteria</taxon>
        <taxon>Desulfobacterales</taxon>
        <taxon>Desulfosarcinaceae</taxon>
        <taxon>Desulfatitalea</taxon>
    </lineage>
</organism>
<evidence type="ECO:0000256" key="8">
    <source>
        <dbReference type="ARBA" id="ARBA00023170"/>
    </source>
</evidence>
<keyword evidence="8 15" id="KW-0675">Receptor</keyword>
<dbReference type="AlphaFoldDB" id="A0AA41UHL9"/>
<dbReference type="EMBL" id="JALJRB010000003">
    <property type="protein sequence ID" value="MCJ8499755.1"/>
    <property type="molecule type" value="Genomic_DNA"/>
</dbReference>
<dbReference type="InterPro" id="IPR000531">
    <property type="entry name" value="Beta-barrel_TonB"/>
</dbReference>
<dbReference type="InterPro" id="IPR039426">
    <property type="entry name" value="TonB-dep_rcpt-like"/>
</dbReference>
<dbReference type="InterPro" id="IPR036942">
    <property type="entry name" value="Beta-barrel_TonB_sf"/>
</dbReference>
<evidence type="ECO:0000256" key="7">
    <source>
        <dbReference type="ARBA" id="ARBA00023136"/>
    </source>
</evidence>
<dbReference type="InterPro" id="IPR037066">
    <property type="entry name" value="Plug_dom_sf"/>
</dbReference>
<evidence type="ECO:0000256" key="4">
    <source>
        <dbReference type="ARBA" id="ARBA00022692"/>
    </source>
</evidence>
<gene>
    <name evidence="15" type="ORF">MRX98_04150</name>
</gene>
<evidence type="ECO:0000256" key="10">
    <source>
        <dbReference type="PROSITE-ProRule" id="PRU01360"/>
    </source>
</evidence>
<evidence type="ECO:0000259" key="14">
    <source>
        <dbReference type="Pfam" id="PF07715"/>
    </source>
</evidence>
<keyword evidence="7 10" id="KW-0472">Membrane</keyword>
<reference evidence="15" key="1">
    <citation type="submission" date="2022-04" db="EMBL/GenBank/DDBJ databases">
        <title>Desulfatitalea alkaliphila sp. nov., a novel anaerobic sulfate-reducing bacterium isolated from terrestrial mud volcano, Taman Peninsula, Russia.</title>
        <authorList>
            <person name="Khomyakova M.A."/>
            <person name="Merkel A.Y."/>
            <person name="Slobodkin A.I."/>
        </authorList>
    </citation>
    <scope>NUCLEOTIDE SEQUENCE</scope>
    <source>
        <strain evidence="15">M08but</strain>
    </source>
</reference>
<feature type="signal peptide" evidence="12">
    <location>
        <begin position="1"/>
        <end position="25"/>
    </location>
</feature>
<name>A0AA41UHL9_9BACT</name>
<evidence type="ECO:0000313" key="15">
    <source>
        <dbReference type="EMBL" id="MCJ8499755.1"/>
    </source>
</evidence>
<dbReference type="Proteomes" id="UP001165427">
    <property type="component" value="Unassembled WGS sequence"/>
</dbReference>